<dbReference type="Proteomes" id="UP001152320">
    <property type="component" value="Chromosome 1"/>
</dbReference>
<dbReference type="SUPFAM" id="SSF52540">
    <property type="entry name" value="P-loop containing nucleoside triphosphate hydrolases"/>
    <property type="match status" value="1"/>
</dbReference>
<dbReference type="EMBL" id="JAIZAY010000001">
    <property type="protein sequence ID" value="KAJ8048785.1"/>
    <property type="molecule type" value="Genomic_DNA"/>
</dbReference>
<reference evidence="2" key="1">
    <citation type="submission" date="2021-10" db="EMBL/GenBank/DDBJ databases">
        <title>Tropical sea cucumber genome reveals ecological adaptation and Cuvierian tubules defense mechanism.</title>
        <authorList>
            <person name="Chen T."/>
        </authorList>
    </citation>
    <scope>NUCLEOTIDE SEQUENCE</scope>
    <source>
        <strain evidence="2">Nanhai2018</strain>
        <tissue evidence="2">Muscle</tissue>
    </source>
</reference>
<dbReference type="AlphaFoldDB" id="A0A9Q1CQ67"/>
<organism evidence="2 3">
    <name type="scientific">Holothuria leucospilota</name>
    <name type="common">Black long sea cucumber</name>
    <name type="synonym">Mertensiothuria leucospilota</name>
    <dbReference type="NCBI Taxonomy" id="206669"/>
    <lineage>
        <taxon>Eukaryota</taxon>
        <taxon>Metazoa</taxon>
        <taxon>Echinodermata</taxon>
        <taxon>Eleutherozoa</taxon>
        <taxon>Echinozoa</taxon>
        <taxon>Holothuroidea</taxon>
        <taxon>Aspidochirotacea</taxon>
        <taxon>Aspidochirotida</taxon>
        <taxon>Holothuriidae</taxon>
        <taxon>Holothuria</taxon>
    </lineage>
</organism>
<dbReference type="GO" id="GO:0004386">
    <property type="term" value="F:helicase activity"/>
    <property type="evidence" value="ECO:0007669"/>
    <property type="project" value="UniProtKB-KW"/>
</dbReference>
<evidence type="ECO:0000313" key="3">
    <source>
        <dbReference type="Proteomes" id="UP001152320"/>
    </source>
</evidence>
<keyword evidence="2" id="KW-0347">Helicase</keyword>
<keyword evidence="2" id="KW-0067">ATP-binding</keyword>
<protein>
    <submittedName>
        <fullName evidence="2">ATP-dependent DNA helicase PIF1</fullName>
    </submittedName>
</protein>
<keyword evidence="3" id="KW-1185">Reference proteome</keyword>
<dbReference type="PANTHER" id="PTHR47642">
    <property type="entry name" value="ATP-DEPENDENT DNA HELICASE"/>
    <property type="match status" value="1"/>
</dbReference>
<accession>A0A9Q1CQ67</accession>
<proteinExistence type="predicted"/>
<keyword evidence="2" id="KW-0547">Nucleotide-binding</keyword>
<name>A0A9Q1CQ67_HOLLE</name>
<evidence type="ECO:0000313" key="2">
    <source>
        <dbReference type="EMBL" id="KAJ8048785.1"/>
    </source>
</evidence>
<feature type="domain" description="DNA helicase Pif1-like 2B" evidence="1">
    <location>
        <begin position="173"/>
        <end position="207"/>
    </location>
</feature>
<dbReference type="CDD" id="cd18809">
    <property type="entry name" value="SF1_C_RecD"/>
    <property type="match status" value="1"/>
</dbReference>
<comment type="caution">
    <text evidence="2">The sequence shown here is derived from an EMBL/GenBank/DDBJ whole genome shotgun (WGS) entry which is preliminary data.</text>
</comment>
<evidence type="ECO:0000259" key="1">
    <source>
        <dbReference type="Pfam" id="PF21530"/>
    </source>
</evidence>
<dbReference type="Gene3D" id="2.30.30.940">
    <property type="match status" value="1"/>
</dbReference>
<gene>
    <name evidence="2" type="ORF">HOLleu_01244</name>
</gene>
<dbReference type="InterPro" id="IPR027417">
    <property type="entry name" value="P-loop_NTPase"/>
</dbReference>
<dbReference type="InterPro" id="IPR051055">
    <property type="entry name" value="PIF1_helicase"/>
</dbReference>
<keyword evidence="2" id="KW-0378">Hydrolase</keyword>
<dbReference type="OrthoDB" id="8957432at2759"/>
<dbReference type="PANTHER" id="PTHR47642:SF8">
    <property type="entry name" value="ATP-DEPENDENT DNA HELICASE"/>
    <property type="match status" value="1"/>
</dbReference>
<dbReference type="InterPro" id="IPR049163">
    <property type="entry name" value="Pif1-like_2B_dom"/>
</dbReference>
<dbReference type="Pfam" id="PF21530">
    <property type="entry name" value="Pif1_2B_dom"/>
    <property type="match status" value="1"/>
</dbReference>
<sequence>MVGSNLLIMIHKSLSYITGSTKLFGNVAVLAVGDLYQLQPVRQKHVFLPPSDATAQFAAIWQNSFKYFELSTVMRQRDMEFSGLLNRMRVEELREEDIFVLRSRDIIKHPDYPRDAMHVYTTNADVDDHNEEKLEQLETTKHTLPALDNCRDKHTGKLHVLPSTKHTETGGLRQNLRIAKGAKVMLTSNIDVSDGLVNGAVSVVVGFILSDEHVHKVMVKFSDERAGHRTQQHSPYSTDYPSAVPISRVEALFCVGKRKSVKMSRKQFPLTLAWACKIHKVQGMTMPSTVVSMTGRFMPGHAYVACSRVTSFYGLYIVHFNPKKIKANDQVREETSRLQNCTLEIPPCDPISYQSPEILSVASLNIRSYAKYQNELMLPNISVDVM</sequence>
<dbReference type="Gene3D" id="3.40.50.300">
    <property type="entry name" value="P-loop containing nucleotide triphosphate hydrolases"/>
    <property type="match status" value="2"/>
</dbReference>